<dbReference type="OrthoDB" id="3389921at2"/>
<dbReference type="AlphaFoldDB" id="A0A0Q0YC38"/>
<evidence type="ECO:0000313" key="3">
    <source>
        <dbReference type="Proteomes" id="UP000050517"/>
    </source>
</evidence>
<gene>
    <name evidence="2" type="ORF">Cocul_01736</name>
</gene>
<dbReference type="PATRIC" id="fig|1544416.3.peg.1734"/>
<evidence type="ECO:0000256" key="1">
    <source>
        <dbReference type="SAM" id="MobiDB-lite"/>
    </source>
</evidence>
<keyword evidence="3" id="KW-1185">Reference proteome</keyword>
<sequence>MSESHQDQRTPSGTAMKPQTAAKKLGIYLPAAPEEFQGTAITHARLRELQNNPPEWLAELRRTGPHPRPVVAQKLGITIAALKRHDMDKPLTTQEIKELLAHQPEWLGRERTALAEGRATEEEADGKRSS</sequence>
<name>A0A0Q0YC38_9CORY</name>
<dbReference type="RefSeq" id="WP_055122827.1">
    <property type="nucleotide sequence ID" value="NZ_LKST01000003.1"/>
</dbReference>
<proteinExistence type="predicted"/>
<accession>A0A0Q0YC38</accession>
<dbReference type="EMBL" id="LKST01000003">
    <property type="protein sequence ID" value="KQB83664.1"/>
    <property type="molecule type" value="Genomic_DNA"/>
</dbReference>
<dbReference type="Proteomes" id="UP000050517">
    <property type="component" value="Unassembled WGS sequence"/>
</dbReference>
<reference evidence="2 3" key="1">
    <citation type="submission" date="2015-10" db="EMBL/GenBank/DDBJ databases">
        <title>Corynebacteirum lowii and Corynebacterium oculi species nova, derived from human clinical disease and and emended description of Corynebacterium mastiditis.</title>
        <authorList>
            <person name="Bernard K."/>
            <person name="Pacheco A.L."/>
            <person name="Mcdougall C."/>
            <person name="Burtx T."/>
            <person name="Weibe D."/>
            <person name="Tyler S."/>
            <person name="Olson A.B."/>
            <person name="Cnockaert M."/>
            <person name="Eguchi H."/>
            <person name="Kuwahara T."/>
            <person name="Nakayama-Imaohji H."/>
            <person name="Boudewijins M."/>
            <person name="Van Hoecke F."/>
            <person name="Bernier A.-M."/>
            <person name="Vandamme P."/>
        </authorList>
    </citation>
    <scope>NUCLEOTIDE SEQUENCE [LARGE SCALE GENOMIC DNA]</scope>
    <source>
        <strain evidence="2 3">NML 130210</strain>
    </source>
</reference>
<dbReference type="InterPro" id="IPR046039">
    <property type="entry name" value="DUF5997"/>
</dbReference>
<dbReference type="Pfam" id="PF19460">
    <property type="entry name" value="DUF5997"/>
    <property type="match status" value="1"/>
</dbReference>
<feature type="region of interest" description="Disordered" evidence="1">
    <location>
        <begin position="1"/>
        <end position="21"/>
    </location>
</feature>
<evidence type="ECO:0000313" key="2">
    <source>
        <dbReference type="EMBL" id="KQB83664.1"/>
    </source>
</evidence>
<comment type="caution">
    <text evidence="2">The sequence shown here is derived from an EMBL/GenBank/DDBJ whole genome shotgun (WGS) entry which is preliminary data.</text>
</comment>
<protein>
    <submittedName>
        <fullName evidence="2">Uncharacterized protein</fullName>
    </submittedName>
</protein>
<dbReference type="STRING" id="1544416.Cocul_01736"/>
<organism evidence="2 3">
    <name type="scientific">Corynebacterium oculi</name>
    <dbReference type="NCBI Taxonomy" id="1544416"/>
    <lineage>
        <taxon>Bacteria</taxon>
        <taxon>Bacillati</taxon>
        <taxon>Actinomycetota</taxon>
        <taxon>Actinomycetes</taxon>
        <taxon>Mycobacteriales</taxon>
        <taxon>Corynebacteriaceae</taxon>
        <taxon>Corynebacterium</taxon>
    </lineage>
</organism>